<comment type="subcellular location">
    <subcellularLocation>
        <location evidence="1">Nucleus</location>
    </subcellularLocation>
</comment>
<reference evidence="8 9" key="1">
    <citation type="submission" date="2018-07" db="EMBL/GenBank/DDBJ databases">
        <title>The complete nuclear genome of the prasinophyte Chloropicon primus (CCMP1205).</title>
        <authorList>
            <person name="Pombert J.-F."/>
            <person name="Otis C."/>
            <person name="Turmel M."/>
            <person name="Lemieux C."/>
        </authorList>
    </citation>
    <scope>NUCLEOTIDE SEQUENCE [LARGE SCALE GENOMIC DNA]</scope>
    <source>
        <strain evidence="8 9">CCMP1205</strain>
    </source>
</reference>
<dbReference type="SUPFAM" id="SSF47113">
    <property type="entry name" value="Histone-fold"/>
    <property type="match status" value="1"/>
</dbReference>
<dbReference type="Pfam" id="PF02969">
    <property type="entry name" value="TAF"/>
    <property type="match status" value="1"/>
</dbReference>
<dbReference type="STRING" id="1764295.A0A5B8ME07"/>
<proteinExistence type="inferred from homology"/>
<dbReference type="Pfam" id="PF07571">
    <property type="entry name" value="TAF6_C"/>
    <property type="match status" value="1"/>
</dbReference>
<dbReference type="InterPro" id="IPR011442">
    <property type="entry name" value="TAF6_C"/>
</dbReference>
<feature type="region of interest" description="Disordered" evidence="6">
    <location>
        <begin position="455"/>
        <end position="494"/>
    </location>
</feature>
<dbReference type="InterPro" id="IPR037796">
    <property type="entry name" value="TAF6"/>
</dbReference>
<evidence type="ECO:0000256" key="6">
    <source>
        <dbReference type="SAM" id="MobiDB-lite"/>
    </source>
</evidence>
<name>A0A5B8ME07_9CHLO</name>
<keyword evidence="5" id="KW-0539">Nucleus</keyword>
<dbReference type="GO" id="GO:0016251">
    <property type="term" value="F:RNA polymerase II general transcription initiation factor activity"/>
    <property type="evidence" value="ECO:0007669"/>
    <property type="project" value="InterPro"/>
</dbReference>
<feature type="compositionally biased region" description="Basic residues" evidence="6">
    <location>
        <begin position="481"/>
        <end position="491"/>
    </location>
</feature>
<dbReference type="GO" id="GO:0051123">
    <property type="term" value="P:RNA polymerase II preinitiation complex assembly"/>
    <property type="evidence" value="ECO:0007669"/>
    <property type="project" value="TreeGrafter"/>
</dbReference>
<comment type="similarity">
    <text evidence="2">Belongs to the TAF6 family.</text>
</comment>
<dbReference type="GO" id="GO:0003713">
    <property type="term" value="F:transcription coactivator activity"/>
    <property type="evidence" value="ECO:0007669"/>
    <property type="project" value="TreeGrafter"/>
</dbReference>
<dbReference type="GO" id="GO:0046982">
    <property type="term" value="F:protein heterodimerization activity"/>
    <property type="evidence" value="ECO:0007669"/>
    <property type="project" value="InterPro"/>
</dbReference>
<evidence type="ECO:0000259" key="7">
    <source>
        <dbReference type="SMART" id="SM00803"/>
    </source>
</evidence>
<dbReference type="InterPro" id="IPR004823">
    <property type="entry name" value="TAF_TATA-bd_Histone-like_dom"/>
</dbReference>
<dbReference type="GO" id="GO:0005669">
    <property type="term" value="C:transcription factor TFIID complex"/>
    <property type="evidence" value="ECO:0007669"/>
    <property type="project" value="InterPro"/>
</dbReference>
<dbReference type="SMART" id="SM00803">
    <property type="entry name" value="TAF"/>
    <property type="match status" value="1"/>
</dbReference>
<dbReference type="EMBL" id="CP031034">
    <property type="protein sequence ID" value="QDZ17532.1"/>
    <property type="molecule type" value="Genomic_DNA"/>
</dbReference>
<evidence type="ECO:0000256" key="5">
    <source>
        <dbReference type="ARBA" id="ARBA00023242"/>
    </source>
</evidence>
<dbReference type="InterPro" id="IPR046344">
    <property type="entry name" value="TAF6_C_sf"/>
</dbReference>
<dbReference type="Proteomes" id="UP000316726">
    <property type="component" value="Chromosome 1"/>
</dbReference>
<evidence type="ECO:0000313" key="9">
    <source>
        <dbReference type="Proteomes" id="UP000316726"/>
    </source>
</evidence>
<feature type="domain" description="TATA box binding protein associated factor (TAF) histone-like fold" evidence="7">
    <location>
        <begin position="1"/>
        <end position="67"/>
    </location>
</feature>
<dbReference type="CDD" id="cd22931">
    <property type="entry name" value="HFD_TAF6"/>
    <property type="match status" value="1"/>
</dbReference>
<protein>
    <submittedName>
        <fullName evidence="8">Putative TATA box binding protein associated factor</fullName>
    </submittedName>
</protein>
<dbReference type="Gene3D" id="1.25.40.770">
    <property type="entry name" value="TAF6, C-terminal HEAT repeat domain"/>
    <property type="match status" value="1"/>
</dbReference>
<gene>
    <name evidence="8" type="ORF">A3770_01p00500</name>
</gene>
<sequence>MNSEIVKSLCRSCEGIGASVSDQAYDGLAQEVDYRTREVIQEALKFAMHAKRKKLSTDDVDRALRLRGAEQTYGHQHGERGVSFAKPRDESTFPGVSFVEDKVHSLEDVLCATEFPALPRGRGVHLHWLAVEGTKPLIPENVRVKRRRKDSETVALTLEAGGPRAKEGGKGAREGVGSEFTVLNSYETNISKGHKHVVSMELQTYFQTVTRAVLNASKASEAEESGIEAGTGVSDLGPALASLGEDPGLQPLLPYFCSFVIKCVEGEEKKSFFSSLGSCGALLGLVQSLVSNMHLKWERHVHQILPVVMTLLVRKTLGGPGDDHWKLRRQAGRVLALMCTKLESEKSQVALQTRVARVLVTKGLMDATKALTSHYGAIVGIYHLGDVVCENVLLPHIATYMPCLGEALTSQTMNPLQQYEAYQCLEAILIAIGRLVHQSEYNQLLGRRQLPSGRSLLGKGGRVEAEGSSKQTRLRGGTPARARRARPAKKKLSVEDLRKTEGGQSVLDAFAVAEPGSVADKDESSLEDAEAQHIDLNFDFELNNFTGMPTFERGNIVSHSFDIFGEHILPFLTNDMMAMML</sequence>
<keyword evidence="9" id="KW-1185">Reference proteome</keyword>
<evidence type="ECO:0000256" key="2">
    <source>
        <dbReference type="ARBA" id="ARBA00007688"/>
    </source>
</evidence>
<organism evidence="8 9">
    <name type="scientific">Chloropicon primus</name>
    <dbReference type="NCBI Taxonomy" id="1764295"/>
    <lineage>
        <taxon>Eukaryota</taxon>
        <taxon>Viridiplantae</taxon>
        <taxon>Chlorophyta</taxon>
        <taxon>Chloropicophyceae</taxon>
        <taxon>Chloropicales</taxon>
        <taxon>Chloropicaceae</taxon>
        <taxon>Chloropicon</taxon>
    </lineage>
</organism>
<evidence type="ECO:0000256" key="1">
    <source>
        <dbReference type="ARBA" id="ARBA00004123"/>
    </source>
</evidence>
<dbReference type="GO" id="GO:0000124">
    <property type="term" value="C:SAGA complex"/>
    <property type="evidence" value="ECO:0007669"/>
    <property type="project" value="InterPro"/>
</dbReference>
<dbReference type="InterPro" id="IPR016024">
    <property type="entry name" value="ARM-type_fold"/>
</dbReference>
<keyword evidence="3" id="KW-0805">Transcription regulation</keyword>
<accession>A0A5B8ME07</accession>
<dbReference type="PANTHER" id="PTHR10221:SF9">
    <property type="entry name" value="TRANSCRIPTION INITIATION FACTOR TFIID SUBUNIT 6"/>
    <property type="match status" value="1"/>
</dbReference>
<dbReference type="OrthoDB" id="361039at2759"/>
<evidence type="ECO:0000256" key="3">
    <source>
        <dbReference type="ARBA" id="ARBA00023015"/>
    </source>
</evidence>
<dbReference type="InterPro" id="IPR009072">
    <property type="entry name" value="Histone-fold"/>
</dbReference>
<dbReference type="PANTHER" id="PTHR10221">
    <property type="entry name" value="TRANSCRIPTION INITIATION FACTOR TFIID SUBUNIT 6"/>
    <property type="match status" value="1"/>
</dbReference>
<evidence type="ECO:0000256" key="4">
    <source>
        <dbReference type="ARBA" id="ARBA00023163"/>
    </source>
</evidence>
<dbReference type="SUPFAM" id="SSF48371">
    <property type="entry name" value="ARM repeat"/>
    <property type="match status" value="1"/>
</dbReference>
<dbReference type="AlphaFoldDB" id="A0A5B8ME07"/>
<keyword evidence="4" id="KW-0804">Transcription</keyword>
<dbReference type="CDD" id="cd08050">
    <property type="entry name" value="TAF6C"/>
    <property type="match status" value="1"/>
</dbReference>
<dbReference type="Gene3D" id="1.10.20.10">
    <property type="entry name" value="Histone, subunit A"/>
    <property type="match status" value="1"/>
</dbReference>
<dbReference type="GO" id="GO:0046695">
    <property type="term" value="C:SLIK (SAGA-like) complex"/>
    <property type="evidence" value="ECO:0007669"/>
    <property type="project" value="InterPro"/>
</dbReference>
<evidence type="ECO:0000313" key="8">
    <source>
        <dbReference type="EMBL" id="QDZ17532.1"/>
    </source>
</evidence>